<proteinExistence type="predicted"/>
<dbReference type="AlphaFoldDB" id="D6A7W5"/>
<organism evidence="2 3">
    <name type="scientific">Streptomyces viridosporus (strain ATCC 14672 / DSM 40746 / JCM 4963 / KCTC 9882 / NRRL B-12104 / FH 1290)</name>
    <name type="common">Streptomyces ghanaensis</name>
    <dbReference type="NCBI Taxonomy" id="566461"/>
    <lineage>
        <taxon>Bacteria</taxon>
        <taxon>Bacillati</taxon>
        <taxon>Actinomycetota</taxon>
        <taxon>Actinomycetes</taxon>
        <taxon>Kitasatosporales</taxon>
        <taxon>Streptomycetaceae</taxon>
        <taxon>Streptomyces</taxon>
    </lineage>
</organism>
<feature type="compositionally biased region" description="Basic and acidic residues" evidence="1">
    <location>
        <begin position="1"/>
        <end position="11"/>
    </location>
</feature>
<evidence type="ECO:0000313" key="3">
    <source>
        <dbReference type="Proteomes" id="UP000003824"/>
    </source>
</evidence>
<name>D6A7W5_STRV1</name>
<accession>D6A7W5</accession>
<dbReference type="EMBL" id="DS999641">
    <property type="protein sequence ID" value="EFE68045.2"/>
    <property type="molecule type" value="Genomic_DNA"/>
</dbReference>
<dbReference type="Proteomes" id="UP000003824">
    <property type="component" value="Unassembled WGS sequence"/>
</dbReference>
<feature type="region of interest" description="Disordered" evidence="1">
    <location>
        <begin position="1"/>
        <end position="31"/>
    </location>
</feature>
<evidence type="ECO:0000256" key="1">
    <source>
        <dbReference type="SAM" id="MobiDB-lite"/>
    </source>
</evidence>
<evidence type="ECO:0000313" key="2">
    <source>
        <dbReference type="EMBL" id="EFE68045.2"/>
    </source>
</evidence>
<reference evidence="3" key="1">
    <citation type="submission" date="2008-12" db="EMBL/GenBank/DDBJ databases">
        <title>Annotation of Streptomyces ghanaensis ATCC 14672.</title>
        <authorList>
            <consortium name="The Broad Institute Genome Sequencing Platform"/>
            <consortium name="Broad Institute Microbial Sequencing Center"/>
            <person name="Fischbach M."/>
            <person name="Ward D."/>
            <person name="Young S."/>
            <person name="Kodira C.D."/>
            <person name="Zeng Q."/>
            <person name="Koehrsen M."/>
            <person name="Godfrey P."/>
            <person name="Alvarado L."/>
            <person name="Berlin A.M."/>
            <person name="Borenstein D."/>
            <person name="Chen Z."/>
            <person name="Engels R."/>
            <person name="Freedman E."/>
            <person name="Gellesch M."/>
            <person name="Goldberg J."/>
            <person name="Griggs A."/>
            <person name="Gujja S."/>
            <person name="Heiman D.I."/>
            <person name="Hepburn T.A."/>
            <person name="Howarth C."/>
            <person name="Jen D."/>
            <person name="Larson L."/>
            <person name="Lewis B."/>
            <person name="Mehta T."/>
            <person name="Park D."/>
            <person name="Pearson M."/>
            <person name="Roberts A."/>
            <person name="Saif S."/>
            <person name="Shea T.D."/>
            <person name="Shenoy N."/>
            <person name="Sisk P."/>
            <person name="Stolte C."/>
            <person name="Sykes S.N."/>
            <person name="Walk T."/>
            <person name="White J."/>
            <person name="Yandava C."/>
            <person name="Straight P."/>
            <person name="Clardy J."/>
            <person name="Hung D."/>
            <person name="Kolter R."/>
            <person name="Mekalanos J."/>
            <person name="Walker S."/>
            <person name="Walsh C.T."/>
            <person name="Wieland B.L.C."/>
            <person name="Ilzarbe M."/>
            <person name="Galagan J."/>
            <person name="Nusbaum C."/>
            <person name="Birren B."/>
        </authorList>
    </citation>
    <scope>NUCLEOTIDE SEQUENCE [LARGE SCALE GENOMIC DNA]</scope>
    <source>
        <strain evidence="3">ATCC 14672 / DSM 40746 / JCM 4963 / KCTC 9882 / NRRL B-12104 / FH 1290</strain>
    </source>
</reference>
<protein>
    <submittedName>
        <fullName evidence="2">Predicted protein</fullName>
    </submittedName>
</protein>
<gene>
    <name evidence="2" type="ORF">SSFG_03291</name>
</gene>
<sequence length="31" mass="3503">MIAQPRVRDEEVVGSNPATPTEKHQARQLLM</sequence>